<feature type="chain" id="PRO_5042891360" evidence="1">
    <location>
        <begin position="23"/>
        <end position="251"/>
    </location>
</feature>
<name>A0AAN7TAX5_9PEZI</name>
<keyword evidence="1" id="KW-0732">Signal</keyword>
<accession>A0AAN7TAX5</accession>
<proteinExistence type="predicted"/>
<sequence>MAFKTMTLLLAAVMLLATMITAAPLSQLDIVAREYPQTGGRPGNMWHSDYVTLTWPTHTHQIISNITESMPGWNSAWGFHDDTIDIDSDVRTFGSGIVGHIQNNCPNTMYAHTSIGANAGINNGNGGDDPSDPTATYAIAPGAVYTSAIQAVPNGRGGVSIKISTTPTINPGNVYQIEYCQYANSDGNMAIWYDLSNVNGDPFIGSARYMQVNSNGKACNNIYNAPGSAASDWPAVQGECEAVGDVYFYLC</sequence>
<feature type="signal peptide" evidence="1">
    <location>
        <begin position="1"/>
        <end position="22"/>
    </location>
</feature>
<dbReference type="EMBL" id="JAVRRL010000130">
    <property type="protein sequence ID" value="KAK5107263.1"/>
    <property type="molecule type" value="Genomic_DNA"/>
</dbReference>
<reference evidence="2" key="1">
    <citation type="submission" date="2023-08" db="EMBL/GenBank/DDBJ databases">
        <title>Black Yeasts Isolated from many extreme environments.</title>
        <authorList>
            <person name="Coleine C."/>
            <person name="Stajich J.E."/>
            <person name="Selbmann L."/>
        </authorList>
    </citation>
    <scope>NUCLEOTIDE SEQUENCE</scope>
    <source>
        <strain evidence="2">CCFEE 5401</strain>
    </source>
</reference>
<dbReference type="InterPro" id="IPR006771">
    <property type="entry name" value="CetA-like"/>
</dbReference>
<dbReference type="Proteomes" id="UP001310890">
    <property type="component" value="Unassembled WGS sequence"/>
</dbReference>
<gene>
    <name evidence="2" type="ORF">LTR62_001579</name>
</gene>
<evidence type="ECO:0000313" key="3">
    <source>
        <dbReference type="Proteomes" id="UP001310890"/>
    </source>
</evidence>
<protein>
    <submittedName>
        <fullName evidence="2">Uncharacterized protein</fullName>
    </submittedName>
</protein>
<organism evidence="2 3">
    <name type="scientific">Meristemomyces frigidus</name>
    <dbReference type="NCBI Taxonomy" id="1508187"/>
    <lineage>
        <taxon>Eukaryota</taxon>
        <taxon>Fungi</taxon>
        <taxon>Dikarya</taxon>
        <taxon>Ascomycota</taxon>
        <taxon>Pezizomycotina</taxon>
        <taxon>Dothideomycetes</taxon>
        <taxon>Dothideomycetidae</taxon>
        <taxon>Mycosphaerellales</taxon>
        <taxon>Teratosphaeriaceae</taxon>
        <taxon>Meristemomyces</taxon>
    </lineage>
</organism>
<dbReference type="PANTHER" id="PTHR36195">
    <property type="entry name" value="DOMAIN PROTEIN, PUTATIVE (AFU_ORTHOLOGUE AFUA_5G01990)-RELATED-RELATED"/>
    <property type="match status" value="1"/>
</dbReference>
<evidence type="ECO:0000313" key="2">
    <source>
        <dbReference type="EMBL" id="KAK5107263.1"/>
    </source>
</evidence>
<comment type="caution">
    <text evidence="2">The sequence shown here is derived from an EMBL/GenBank/DDBJ whole genome shotgun (WGS) entry which is preliminary data.</text>
</comment>
<dbReference type="AlphaFoldDB" id="A0AAN7TAX5"/>
<dbReference type="Pfam" id="PF04681">
    <property type="entry name" value="Bys1"/>
    <property type="match status" value="1"/>
</dbReference>
<evidence type="ECO:0000256" key="1">
    <source>
        <dbReference type="SAM" id="SignalP"/>
    </source>
</evidence>